<dbReference type="Proteomes" id="UP000566324">
    <property type="component" value="Unassembled WGS sequence"/>
</dbReference>
<evidence type="ECO:0000313" key="6">
    <source>
        <dbReference type="EMBL" id="MBB4632182.1"/>
    </source>
</evidence>
<gene>
    <name evidence="6" type="ORF">GGQ98_001801</name>
</gene>
<dbReference type="InterPro" id="IPR050739">
    <property type="entry name" value="MFP"/>
</dbReference>
<feature type="coiled-coil region" evidence="2">
    <location>
        <begin position="129"/>
        <end position="187"/>
    </location>
</feature>
<name>A0A7W7F724_9SPHN</name>
<dbReference type="PANTHER" id="PTHR30386">
    <property type="entry name" value="MEMBRANE FUSION SUBUNIT OF EMRAB-TOLC MULTIDRUG EFFLUX PUMP"/>
    <property type="match status" value="1"/>
</dbReference>
<dbReference type="GO" id="GO:0055085">
    <property type="term" value="P:transmembrane transport"/>
    <property type="evidence" value="ECO:0007669"/>
    <property type="project" value="InterPro"/>
</dbReference>
<feature type="domain" description="Multidrug resistance protein MdtA-like barrel-sandwich hybrid" evidence="4">
    <location>
        <begin position="61"/>
        <end position="246"/>
    </location>
</feature>
<keyword evidence="7" id="KW-1185">Reference proteome</keyword>
<keyword evidence="3" id="KW-0472">Membrane</keyword>
<dbReference type="Pfam" id="PF25917">
    <property type="entry name" value="BSH_RND"/>
    <property type="match status" value="1"/>
</dbReference>
<comment type="subcellular location">
    <subcellularLocation>
        <location evidence="1">Cell envelope</location>
    </subcellularLocation>
</comment>
<dbReference type="SUPFAM" id="SSF111369">
    <property type="entry name" value="HlyD-like secretion proteins"/>
    <property type="match status" value="1"/>
</dbReference>
<keyword evidence="2" id="KW-0175">Coiled coil</keyword>
<dbReference type="EMBL" id="JACHNZ010000018">
    <property type="protein sequence ID" value="MBB4632182.1"/>
    <property type="molecule type" value="Genomic_DNA"/>
</dbReference>
<dbReference type="GO" id="GO:0030313">
    <property type="term" value="C:cell envelope"/>
    <property type="evidence" value="ECO:0007669"/>
    <property type="project" value="UniProtKB-SubCell"/>
</dbReference>
<dbReference type="PANTHER" id="PTHR30386:SF19">
    <property type="entry name" value="MULTIDRUG EXPORT PROTEIN EMRA-RELATED"/>
    <property type="match status" value="1"/>
</dbReference>
<dbReference type="Gene3D" id="2.40.50.100">
    <property type="match status" value="1"/>
</dbReference>
<dbReference type="Gene3D" id="2.40.30.170">
    <property type="match status" value="1"/>
</dbReference>
<dbReference type="AlphaFoldDB" id="A0A7W7F724"/>
<feature type="domain" description="p-hydroxybenzoic acid efflux pump subunit AaeA-like beta-barrel" evidence="5">
    <location>
        <begin position="257"/>
        <end position="344"/>
    </location>
</feature>
<dbReference type="Pfam" id="PF25963">
    <property type="entry name" value="Beta-barrel_AAEA"/>
    <property type="match status" value="1"/>
</dbReference>
<evidence type="ECO:0000256" key="2">
    <source>
        <dbReference type="SAM" id="Coils"/>
    </source>
</evidence>
<proteinExistence type="predicted"/>
<dbReference type="InterPro" id="IPR058634">
    <property type="entry name" value="AaeA-lik-b-barrel"/>
</dbReference>
<protein>
    <submittedName>
        <fullName evidence="6">Membrane fusion protein (Multidrug efflux system)</fullName>
    </submittedName>
</protein>
<evidence type="ECO:0000259" key="4">
    <source>
        <dbReference type="Pfam" id="PF25917"/>
    </source>
</evidence>
<evidence type="ECO:0000256" key="3">
    <source>
        <dbReference type="SAM" id="Phobius"/>
    </source>
</evidence>
<reference evidence="6 7" key="1">
    <citation type="submission" date="2020-08" db="EMBL/GenBank/DDBJ databases">
        <title>Genomic Encyclopedia of Type Strains, Phase IV (KMG-IV): sequencing the most valuable type-strain genomes for metagenomic binning, comparative biology and taxonomic classification.</title>
        <authorList>
            <person name="Goeker M."/>
        </authorList>
    </citation>
    <scope>NUCLEOTIDE SEQUENCE [LARGE SCALE GENOMIC DNA]</scope>
    <source>
        <strain evidence="6 7">DSM 17328</strain>
    </source>
</reference>
<dbReference type="RefSeq" id="WP_184068262.1">
    <property type="nucleotide sequence ID" value="NZ_JACHNZ010000018.1"/>
</dbReference>
<organism evidence="6 7">
    <name type="scientific">Sphingosinicella soli</name>
    <dbReference type="NCBI Taxonomy" id="333708"/>
    <lineage>
        <taxon>Bacteria</taxon>
        <taxon>Pseudomonadati</taxon>
        <taxon>Pseudomonadota</taxon>
        <taxon>Alphaproteobacteria</taxon>
        <taxon>Sphingomonadales</taxon>
        <taxon>Sphingosinicellaceae</taxon>
        <taxon>Sphingosinicella</taxon>
    </lineage>
</organism>
<sequence>MADLGFEVNDDTALSRSRLPRWLRPLLMLSVPLLLIAGGVWLYIAGQAYEATDNAYVRQDKVSIAPEVGGRVIEVAVRENVRVREGQLLFRIDPDPYRIALRQADAALAKARVEVDGLGAEVSVADVDIAAARDEIAFAKAEFDRQSELLDRGFTTRARYQAAQLALAKTREQMNTATSEARKARVALGSGGAVSDRPATVEAALAAREEAVLNLSRTEVRAPASGVISQTERLQVGAMLPAGLPTLSLVADGHSWIEANFKETQLRKVLPGQKTTVTIDAYGKALSGHVESIGAGTGSEFALLPAQNANGNWVKVTQRVPVRIAIDSKSDRPLIAGLSAEVKIDVRADANADAR</sequence>
<evidence type="ECO:0000313" key="7">
    <source>
        <dbReference type="Proteomes" id="UP000566324"/>
    </source>
</evidence>
<accession>A0A7W7F724</accession>
<dbReference type="InterPro" id="IPR058625">
    <property type="entry name" value="MdtA-like_BSH"/>
</dbReference>
<keyword evidence="3" id="KW-0812">Transmembrane</keyword>
<evidence type="ECO:0000259" key="5">
    <source>
        <dbReference type="Pfam" id="PF25963"/>
    </source>
</evidence>
<keyword evidence="3" id="KW-1133">Transmembrane helix</keyword>
<evidence type="ECO:0000256" key="1">
    <source>
        <dbReference type="ARBA" id="ARBA00004196"/>
    </source>
</evidence>
<comment type="caution">
    <text evidence="6">The sequence shown here is derived from an EMBL/GenBank/DDBJ whole genome shotgun (WGS) entry which is preliminary data.</text>
</comment>
<feature type="transmembrane region" description="Helical" evidence="3">
    <location>
        <begin position="26"/>
        <end position="44"/>
    </location>
</feature>